<accession>A0A7C9MCW2</accession>
<keyword evidence="2" id="KW-0472">Membrane</keyword>
<proteinExistence type="predicted"/>
<comment type="caution">
    <text evidence="3">The sequence shown here is derived from an EMBL/GenBank/DDBJ whole genome shotgun (WGS) entry which is preliminary data.</text>
</comment>
<sequence>MIGRLVRRTRRGAMAMVAVAAMVPVSGMISSNMNASQMVDDRRQTQDAADALAALHGTWTARSLNIISMNNVTTAQLMSVAVGSEALLFTTNYLAMKASLMVGHVTAHGAAQCPPKSKNPIAAGIEAILWTAPCTAWHAGIALPAVHAGLRMVDINKDFDPAHGVDVATRALKAIDGMNRALVARHPEAMAEIARGYHTLLEIDAHHFADPCNGAGLRQCRRTNTDFGMALPLDPQDFEQLVRLGQVMETGSLGIDTTFRKRGFAMGKGPLSDGGRGRHRHLREFINAITGIGDDLYEFRRFYDRSISDMPRHPLNGPGTAIGAQPDAPGQPEDEEVPFDDDTKDILDGLVDAVGGAKEVTEAVLKVLRKIPIGYDRISPGFKIERNQNRRGPNSFTRAFTVAHLSVAAGANREKIPVGIDLKFDGGQLVIMAAPVPHMFALKDMTLADMGGSLGDIESVGDIASVAFPADVDAMTDPYRILAYSRKAKSRRLGAAVLPESVTAHTGYGQVGVFNPDGATLYSQNWMSVLMPATRLDDPRGAARALDREATGVFDELAEDLLSVGDVASWGRVHAH</sequence>
<protein>
    <submittedName>
        <fullName evidence="3">Uncharacterized protein</fullName>
    </submittedName>
</protein>
<feature type="compositionally biased region" description="Acidic residues" evidence="1">
    <location>
        <begin position="332"/>
        <end position="342"/>
    </location>
</feature>
<evidence type="ECO:0000313" key="4">
    <source>
        <dbReference type="Proteomes" id="UP000480350"/>
    </source>
</evidence>
<reference evidence="3 4" key="2">
    <citation type="submission" date="2020-03" db="EMBL/GenBank/DDBJ databases">
        <title>Kangsaoukella pontilimi gen. nov., sp. nov., a new member of the family Rhodobacteraceae isolated from a tidal mudflat.</title>
        <authorList>
            <person name="Kim I.S."/>
        </authorList>
    </citation>
    <scope>NUCLEOTIDE SEQUENCE [LARGE SCALE GENOMIC DNA]</scope>
    <source>
        <strain evidence="3 4">GH1-50</strain>
    </source>
</reference>
<keyword evidence="2" id="KW-0812">Transmembrane</keyword>
<name>A0A7C9MCW2_9RHOB</name>
<feature type="region of interest" description="Disordered" evidence="1">
    <location>
        <begin position="310"/>
        <end position="342"/>
    </location>
</feature>
<dbReference type="Proteomes" id="UP000480350">
    <property type="component" value="Unassembled WGS sequence"/>
</dbReference>
<organism evidence="3 4">
    <name type="scientific">Kangsaoukella pontilimi</name>
    <dbReference type="NCBI Taxonomy" id="2691042"/>
    <lineage>
        <taxon>Bacteria</taxon>
        <taxon>Pseudomonadati</taxon>
        <taxon>Pseudomonadota</taxon>
        <taxon>Alphaproteobacteria</taxon>
        <taxon>Rhodobacterales</taxon>
        <taxon>Paracoccaceae</taxon>
        <taxon>Kangsaoukella</taxon>
    </lineage>
</organism>
<evidence type="ECO:0000256" key="1">
    <source>
        <dbReference type="SAM" id="MobiDB-lite"/>
    </source>
</evidence>
<dbReference type="RefSeq" id="WP_160765659.1">
    <property type="nucleotide sequence ID" value="NZ_WUPT01000005.1"/>
</dbReference>
<keyword evidence="4" id="KW-1185">Reference proteome</keyword>
<dbReference type="AlphaFoldDB" id="A0A7C9MCW2"/>
<dbReference type="EMBL" id="WUPT01000005">
    <property type="protein sequence ID" value="MXQ09733.1"/>
    <property type="molecule type" value="Genomic_DNA"/>
</dbReference>
<gene>
    <name evidence="3" type="ORF">GQ651_17950</name>
</gene>
<evidence type="ECO:0000313" key="3">
    <source>
        <dbReference type="EMBL" id="MXQ09733.1"/>
    </source>
</evidence>
<evidence type="ECO:0000256" key="2">
    <source>
        <dbReference type="SAM" id="Phobius"/>
    </source>
</evidence>
<reference evidence="3 4" key="1">
    <citation type="submission" date="2019-12" db="EMBL/GenBank/DDBJ databases">
        <authorList>
            <person name="Lee S.D."/>
        </authorList>
    </citation>
    <scope>NUCLEOTIDE SEQUENCE [LARGE SCALE GENOMIC DNA]</scope>
    <source>
        <strain evidence="3 4">GH1-50</strain>
    </source>
</reference>
<keyword evidence="2" id="KW-1133">Transmembrane helix</keyword>
<feature type="transmembrane region" description="Helical" evidence="2">
    <location>
        <begin position="12"/>
        <end position="29"/>
    </location>
</feature>